<name>A0A077ZFI7_TRITR</name>
<dbReference type="OrthoDB" id="9993879at2759"/>
<reference evidence="7" key="2">
    <citation type="submission" date="2014-03" db="EMBL/GenBank/DDBJ databases">
        <title>The whipworm genome and dual-species transcriptomics of an intimate host-pathogen interaction.</title>
        <authorList>
            <person name="Foth B.J."/>
            <person name="Tsai I.J."/>
            <person name="Reid A.J."/>
            <person name="Bancroft A.J."/>
            <person name="Nichol S."/>
            <person name="Tracey A."/>
            <person name="Holroyd N."/>
            <person name="Cotton J.A."/>
            <person name="Stanley E.J."/>
            <person name="Zarowiecki M."/>
            <person name="Liu J.Z."/>
            <person name="Huckvale T."/>
            <person name="Cooper P.J."/>
            <person name="Grencis R.K."/>
            <person name="Berriman M."/>
        </authorList>
    </citation>
    <scope>NUCLEOTIDE SEQUENCE [LARGE SCALE GENOMIC DNA]</scope>
</reference>
<dbReference type="Pfam" id="PF00335">
    <property type="entry name" value="Tetraspanin"/>
    <property type="match status" value="1"/>
</dbReference>
<feature type="transmembrane region" description="Helical" evidence="6">
    <location>
        <begin position="94"/>
        <end position="116"/>
    </location>
</feature>
<feature type="compositionally biased region" description="Polar residues" evidence="5">
    <location>
        <begin position="41"/>
        <end position="51"/>
    </location>
</feature>
<dbReference type="InterPro" id="IPR018499">
    <property type="entry name" value="Tetraspanin/Peripherin"/>
</dbReference>
<keyword evidence="3 6" id="KW-1133">Transmembrane helix</keyword>
<dbReference type="GO" id="GO:0016020">
    <property type="term" value="C:membrane"/>
    <property type="evidence" value="ECO:0007669"/>
    <property type="project" value="UniProtKB-SubCell"/>
</dbReference>
<feature type="compositionally biased region" description="Low complexity" evidence="5">
    <location>
        <begin position="52"/>
        <end position="61"/>
    </location>
</feature>
<evidence type="ECO:0000313" key="7">
    <source>
        <dbReference type="EMBL" id="CDW58599.1"/>
    </source>
</evidence>
<gene>
    <name evidence="7" type="ORF">TTRE_0000692201</name>
</gene>
<proteinExistence type="predicted"/>
<dbReference type="AlphaFoldDB" id="A0A077ZFI7"/>
<dbReference type="EMBL" id="HG806376">
    <property type="protein sequence ID" value="CDW58599.1"/>
    <property type="molecule type" value="Genomic_DNA"/>
</dbReference>
<dbReference type="SUPFAM" id="SSF48652">
    <property type="entry name" value="Tetraspanin"/>
    <property type="match status" value="1"/>
</dbReference>
<evidence type="ECO:0000256" key="6">
    <source>
        <dbReference type="SAM" id="Phobius"/>
    </source>
</evidence>
<comment type="subcellular location">
    <subcellularLocation>
        <location evidence="1">Membrane</location>
        <topology evidence="1">Multi-pass membrane protein</topology>
    </subcellularLocation>
</comment>
<dbReference type="Proteomes" id="UP000030665">
    <property type="component" value="Unassembled WGS sequence"/>
</dbReference>
<evidence type="ECO:0000256" key="2">
    <source>
        <dbReference type="ARBA" id="ARBA00022692"/>
    </source>
</evidence>
<feature type="transmembrane region" description="Helical" evidence="6">
    <location>
        <begin position="170"/>
        <end position="190"/>
    </location>
</feature>
<keyword evidence="2 6" id="KW-0812">Transmembrane</keyword>
<accession>A0A077ZFI7</accession>
<feature type="transmembrane region" description="Helical" evidence="6">
    <location>
        <begin position="313"/>
        <end position="332"/>
    </location>
</feature>
<sequence length="360" mass="39361">MASEISDTTKTDDLSKSSGLSVGGRKSSGESGASISEDKSASTSKETAGTISSPSSASSSSEATFSGPVDNVPLPTRMFARVVLPYRARVALQYFLILVYVACMVAMGYVVVHSGFSIFDAVKVSPTLPTKEKVALLLLVLVPTVCIWLTAGYALNVLNGLHVKQLQRATIVVFNVSIFVLLFMHVTIMVEENGRHDRIVRHLMKSFEKMRSEGGEYALAVNFIQGEFHCCGVGNPRSWHSVGANFTEKIADIDRLSFPWSCCIRDVQSSPLCGNGVVSKTIEGSFDNETVFAKGCDGKLESLTHSVVENMRFVTPIVLWSMLVSAVLMLYLANAMRYLYRYCESDTDTTVTWILAWGKK</sequence>
<feature type="transmembrane region" description="Helical" evidence="6">
    <location>
        <begin position="136"/>
        <end position="158"/>
    </location>
</feature>
<keyword evidence="8" id="KW-1185">Reference proteome</keyword>
<organism evidence="7 8">
    <name type="scientific">Trichuris trichiura</name>
    <name type="common">Whipworm</name>
    <name type="synonym">Trichocephalus trichiurus</name>
    <dbReference type="NCBI Taxonomy" id="36087"/>
    <lineage>
        <taxon>Eukaryota</taxon>
        <taxon>Metazoa</taxon>
        <taxon>Ecdysozoa</taxon>
        <taxon>Nematoda</taxon>
        <taxon>Enoplea</taxon>
        <taxon>Dorylaimia</taxon>
        <taxon>Trichinellida</taxon>
        <taxon>Trichuridae</taxon>
        <taxon>Trichuris</taxon>
    </lineage>
</organism>
<reference evidence="7" key="1">
    <citation type="submission" date="2014-01" db="EMBL/GenBank/DDBJ databases">
        <authorList>
            <person name="Aslett M."/>
        </authorList>
    </citation>
    <scope>NUCLEOTIDE SEQUENCE</scope>
</reference>
<evidence type="ECO:0000256" key="5">
    <source>
        <dbReference type="SAM" id="MobiDB-lite"/>
    </source>
</evidence>
<evidence type="ECO:0000256" key="4">
    <source>
        <dbReference type="ARBA" id="ARBA00023136"/>
    </source>
</evidence>
<dbReference type="Gene3D" id="1.10.1450.10">
    <property type="entry name" value="Tetraspanin"/>
    <property type="match status" value="1"/>
</dbReference>
<protein>
    <submittedName>
        <fullName evidence="7">Tetraspannin domain containing protein</fullName>
    </submittedName>
</protein>
<keyword evidence="4 6" id="KW-0472">Membrane</keyword>
<feature type="region of interest" description="Disordered" evidence="5">
    <location>
        <begin position="1"/>
        <end position="65"/>
    </location>
</feature>
<evidence type="ECO:0000256" key="3">
    <source>
        <dbReference type="ARBA" id="ARBA00022989"/>
    </source>
</evidence>
<evidence type="ECO:0000256" key="1">
    <source>
        <dbReference type="ARBA" id="ARBA00004141"/>
    </source>
</evidence>
<evidence type="ECO:0000313" key="8">
    <source>
        <dbReference type="Proteomes" id="UP000030665"/>
    </source>
</evidence>
<dbReference type="InterPro" id="IPR008952">
    <property type="entry name" value="Tetraspanin_EC2_sf"/>
</dbReference>